<evidence type="ECO:0000256" key="2">
    <source>
        <dbReference type="ARBA" id="ARBA00022475"/>
    </source>
</evidence>
<keyword evidence="2" id="KW-1003">Cell membrane</keyword>
<evidence type="ECO:0000256" key="7">
    <source>
        <dbReference type="RuleBase" id="RU369079"/>
    </source>
</evidence>
<reference evidence="10" key="1">
    <citation type="submission" date="2022-03" db="EMBL/GenBank/DDBJ databases">
        <title>Genomic Encyclopedia of Type Strains, Phase III (KMG-III): the genomes of soil and plant-associated and newly described type strains.</title>
        <authorList>
            <person name="Whitman W."/>
        </authorList>
    </citation>
    <scope>NUCLEOTIDE SEQUENCE</scope>
    <source>
        <strain evidence="10">ANL 6-2</strain>
    </source>
</reference>
<keyword evidence="5 8" id="KW-1133">Transmembrane helix</keyword>
<comment type="function">
    <text evidence="7">Part of the tripartite ATP-independent periplasmic (TRAP) transport system.</text>
</comment>
<name>A0AAE3K9Z9_9GAMM</name>
<evidence type="ECO:0000259" key="9">
    <source>
        <dbReference type="Pfam" id="PF06808"/>
    </source>
</evidence>
<feature type="transmembrane region" description="Helical" evidence="8">
    <location>
        <begin position="407"/>
        <end position="435"/>
    </location>
</feature>
<feature type="transmembrane region" description="Helical" evidence="8">
    <location>
        <begin position="6"/>
        <end position="39"/>
    </location>
</feature>
<dbReference type="Proteomes" id="UP001205843">
    <property type="component" value="Unassembled WGS sequence"/>
</dbReference>
<dbReference type="GO" id="GO:0005886">
    <property type="term" value="C:plasma membrane"/>
    <property type="evidence" value="ECO:0007669"/>
    <property type="project" value="UniProtKB-SubCell"/>
</dbReference>
<feature type="transmembrane region" description="Helical" evidence="8">
    <location>
        <begin position="249"/>
        <end position="267"/>
    </location>
</feature>
<evidence type="ECO:0000256" key="4">
    <source>
        <dbReference type="ARBA" id="ARBA00022692"/>
    </source>
</evidence>
<keyword evidence="7" id="KW-0813">Transport</keyword>
<dbReference type="Pfam" id="PF06808">
    <property type="entry name" value="DctM"/>
    <property type="match status" value="1"/>
</dbReference>
<dbReference type="PANTHER" id="PTHR33362">
    <property type="entry name" value="SIALIC ACID TRAP TRANSPORTER PERMEASE PROTEIN SIAT-RELATED"/>
    <property type="match status" value="1"/>
</dbReference>
<feature type="transmembrane region" description="Helical" evidence="8">
    <location>
        <begin position="100"/>
        <end position="129"/>
    </location>
</feature>
<dbReference type="PANTHER" id="PTHR33362:SF5">
    <property type="entry name" value="C4-DICARBOXYLATE TRAP TRANSPORTER LARGE PERMEASE PROTEIN DCTM"/>
    <property type="match status" value="1"/>
</dbReference>
<sequence>MDPLYIGLIAIGTMLLLIALSIPVAFSIFIVAIVGLWYLGGMPLMLGTIEGLPYQFASQYGFVVIPMFILMGAFAEISGITKDFYTFFYRVLGRVRGGLLMVTTLSSAGFAAISGSTMVNAVVFTRIALPQMMAFGYNKAIAAGCIAAAGTFAALIPPSIMMVVYALLTGQSIGTLLVAGIVPGLLTAGAYLIAIWVMVTIRPSIAPVPTERFSLQDKLRSFYSIWPFVLLAVIVIGGIYSGAMFPSSAGAVGAVGAFLIMLMRGWLRKDMPSMGKIGGAMQSAAMTTAVLFLVIIAGLMLSRLFVYSGFVDEIVWYIEGLGVSPLTVMLVIMLMYIILGCFMDTISMVVVTVPFVFPVVTSLGFDPIWFGVIVIKLVEIGVLTPPIGLNLFAVLSASDGRVQPTDLFKGVAPFLVVEVIILGLLLAFPAIVMWLPDLMRS</sequence>
<gene>
    <name evidence="10" type="ORF">J2T57_000582</name>
</gene>
<dbReference type="InterPro" id="IPR010656">
    <property type="entry name" value="DctM"/>
</dbReference>
<organism evidence="10 11">
    <name type="scientific">Natronocella acetinitrilica</name>
    <dbReference type="NCBI Taxonomy" id="414046"/>
    <lineage>
        <taxon>Bacteria</taxon>
        <taxon>Pseudomonadati</taxon>
        <taxon>Pseudomonadota</taxon>
        <taxon>Gammaproteobacteria</taxon>
        <taxon>Chromatiales</taxon>
        <taxon>Ectothiorhodospiraceae</taxon>
        <taxon>Natronocella</taxon>
    </lineage>
</organism>
<keyword evidence="6 8" id="KW-0472">Membrane</keyword>
<evidence type="ECO:0000256" key="5">
    <source>
        <dbReference type="ARBA" id="ARBA00022989"/>
    </source>
</evidence>
<keyword evidence="11" id="KW-1185">Reference proteome</keyword>
<feature type="transmembrane region" description="Helical" evidence="8">
    <location>
        <begin position="346"/>
        <end position="365"/>
    </location>
</feature>
<protein>
    <submittedName>
        <fullName evidence="10">Tripartite ATP-independent transporter DctM subunit</fullName>
    </submittedName>
</protein>
<feature type="transmembrane region" description="Helical" evidence="8">
    <location>
        <begin position="314"/>
        <end position="339"/>
    </location>
</feature>
<comment type="caution">
    <text evidence="10">The sequence shown here is derived from an EMBL/GenBank/DDBJ whole genome shotgun (WGS) entry which is preliminary data.</text>
</comment>
<comment type="subcellular location">
    <subcellularLocation>
        <location evidence="1 7">Cell inner membrane</location>
        <topology evidence="1 7">Multi-pass membrane protein</topology>
    </subcellularLocation>
</comment>
<keyword evidence="4 8" id="KW-0812">Transmembrane</keyword>
<evidence type="ECO:0000313" key="10">
    <source>
        <dbReference type="EMBL" id="MCP1673490.1"/>
    </source>
</evidence>
<evidence type="ECO:0000256" key="6">
    <source>
        <dbReference type="ARBA" id="ARBA00023136"/>
    </source>
</evidence>
<proteinExistence type="predicted"/>
<dbReference type="AlphaFoldDB" id="A0AAE3K9Z9"/>
<evidence type="ECO:0000256" key="8">
    <source>
        <dbReference type="SAM" id="Phobius"/>
    </source>
</evidence>
<feature type="transmembrane region" description="Helical" evidence="8">
    <location>
        <begin position="222"/>
        <end position="243"/>
    </location>
</feature>
<accession>A0AAE3K9Z9</accession>
<feature type="transmembrane region" description="Helical" evidence="8">
    <location>
        <begin position="371"/>
        <end position="395"/>
    </location>
</feature>
<feature type="domain" description="TRAP C4-dicarboxylate transport system permease DctM subunit" evidence="9">
    <location>
        <begin position="12"/>
        <end position="431"/>
    </location>
</feature>
<feature type="transmembrane region" description="Helical" evidence="8">
    <location>
        <begin position="141"/>
        <end position="167"/>
    </location>
</feature>
<dbReference type="EMBL" id="JALJXV010000001">
    <property type="protein sequence ID" value="MCP1673490.1"/>
    <property type="molecule type" value="Genomic_DNA"/>
</dbReference>
<evidence type="ECO:0000256" key="1">
    <source>
        <dbReference type="ARBA" id="ARBA00004429"/>
    </source>
</evidence>
<dbReference type="RefSeq" id="WP_253473921.1">
    <property type="nucleotide sequence ID" value="NZ_JALJXV010000001.1"/>
</dbReference>
<dbReference type="GO" id="GO:0022857">
    <property type="term" value="F:transmembrane transporter activity"/>
    <property type="evidence" value="ECO:0007669"/>
    <property type="project" value="UniProtKB-UniRule"/>
</dbReference>
<evidence type="ECO:0000313" key="11">
    <source>
        <dbReference type="Proteomes" id="UP001205843"/>
    </source>
</evidence>
<feature type="transmembrane region" description="Helical" evidence="8">
    <location>
        <begin position="60"/>
        <end position="80"/>
    </location>
</feature>
<dbReference type="PIRSF" id="PIRSF006066">
    <property type="entry name" value="HI0050"/>
    <property type="match status" value="1"/>
</dbReference>
<dbReference type="InterPro" id="IPR004681">
    <property type="entry name" value="TRAP_DctM"/>
</dbReference>
<keyword evidence="3 7" id="KW-0997">Cell inner membrane</keyword>
<feature type="transmembrane region" description="Helical" evidence="8">
    <location>
        <begin position="288"/>
        <end position="308"/>
    </location>
</feature>
<evidence type="ECO:0000256" key="3">
    <source>
        <dbReference type="ARBA" id="ARBA00022519"/>
    </source>
</evidence>
<feature type="transmembrane region" description="Helical" evidence="8">
    <location>
        <begin position="173"/>
        <end position="201"/>
    </location>
</feature>